<dbReference type="GO" id="GO:0016787">
    <property type="term" value="F:hydrolase activity"/>
    <property type="evidence" value="ECO:0007669"/>
    <property type="project" value="UniProtKB-KW"/>
</dbReference>
<evidence type="ECO:0000256" key="3">
    <source>
        <dbReference type="ARBA" id="ARBA00022801"/>
    </source>
</evidence>
<keyword evidence="3" id="KW-0378">Hydrolase</keyword>
<evidence type="ECO:0000256" key="2">
    <source>
        <dbReference type="ARBA" id="ARBA00022723"/>
    </source>
</evidence>
<dbReference type="PANTHER" id="PTHR42978:SF4">
    <property type="entry name" value="METALLO-BETA-LACTAMASE DOMAIN-CONTAINING PROTEIN"/>
    <property type="match status" value="1"/>
</dbReference>
<dbReference type="CDD" id="cd07730">
    <property type="entry name" value="metallo-hydrolase-like_MBL-fold"/>
    <property type="match status" value="1"/>
</dbReference>
<dbReference type="AlphaFoldDB" id="A0AAD6GLF0"/>
<dbReference type="EMBL" id="JAQIZZ010000001">
    <property type="protein sequence ID" value="KAJ5556352.1"/>
    <property type="molecule type" value="Genomic_DNA"/>
</dbReference>
<keyword evidence="4" id="KW-0862">Zinc</keyword>
<evidence type="ECO:0000313" key="7">
    <source>
        <dbReference type="Proteomes" id="UP001220324"/>
    </source>
</evidence>
<keyword evidence="7" id="KW-1185">Reference proteome</keyword>
<protein>
    <recommendedName>
        <fullName evidence="5">Metallo-beta-lactamase domain-containing protein</fullName>
    </recommendedName>
</protein>
<evidence type="ECO:0000313" key="6">
    <source>
        <dbReference type="EMBL" id="KAJ5556352.1"/>
    </source>
</evidence>
<gene>
    <name evidence="6" type="ORF">N7494_000267</name>
</gene>
<dbReference type="Proteomes" id="UP001220324">
    <property type="component" value="Unassembled WGS sequence"/>
</dbReference>
<evidence type="ECO:0000256" key="1">
    <source>
        <dbReference type="ARBA" id="ARBA00007749"/>
    </source>
</evidence>
<dbReference type="SUPFAM" id="SSF56281">
    <property type="entry name" value="Metallo-hydrolase/oxidoreductase"/>
    <property type="match status" value="1"/>
</dbReference>
<dbReference type="InterPro" id="IPR036866">
    <property type="entry name" value="RibonucZ/Hydroxyglut_hydro"/>
</dbReference>
<dbReference type="SMART" id="SM00849">
    <property type="entry name" value="Lactamase_B"/>
    <property type="match status" value="1"/>
</dbReference>
<evidence type="ECO:0000259" key="5">
    <source>
        <dbReference type="SMART" id="SM00849"/>
    </source>
</evidence>
<comment type="caution">
    <text evidence="6">The sequence shown here is derived from an EMBL/GenBank/DDBJ whole genome shotgun (WGS) entry which is preliminary data.</text>
</comment>
<keyword evidence="2" id="KW-0479">Metal-binding</keyword>
<proteinExistence type="inferred from homology"/>
<feature type="domain" description="Metallo-beta-lactamase" evidence="5">
    <location>
        <begin position="44"/>
        <end position="282"/>
    </location>
</feature>
<organism evidence="6 7">
    <name type="scientific">Penicillium frequentans</name>
    <dbReference type="NCBI Taxonomy" id="3151616"/>
    <lineage>
        <taxon>Eukaryota</taxon>
        <taxon>Fungi</taxon>
        <taxon>Dikarya</taxon>
        <taxon>Ascomycota</taxon>
        <taxon>Pezizomycotina</taxon>
        <taxon>Eurotiomycetes</taxon>
        <taxon>Eurotiomycetidae</taxon>
        <taxon>Eurotiales</taxon>
        <taxon>Aspergillaceae</taxon>
        <taxon>Penicillium</taxon>
    </lineage>
</organism>
<accession>A0AAD6GLF0</accession>
<sequence length="317" mass="35858">MTDSLTELPATDGHVHVQLLNGGSMLAEYHKLHKGDPAEKFRMYNWAFFIRHAEYGRKIIWDLGMSSLKIPDDYPPVISNGMWNEAQVEGPHETIAAQIERRNGVTSAEIDTVLMSHAHFDHCRPVSETFPNATVYFGPGTLEHCAPGHFAKPSSMWDGRFFDPEKATENWKTLEGPWEHFGPFENAMDLFGDGSFWIIQAPGHMPGNLGACARLATGDWIVLGSDCCHSRALFVGTKEFASFQLPDGETFSLHKDLLAAKDTLDRMRIMERRYKAHVALAHDTAWMEKEDDPVLLSLLDDDFRRDMRMALKHQAPF</sequence>
<reference evidence="6 7" key="1">
    <citation type="journal article" date="2023" name="IMA Fungus">
        <title>Comparative genomic study of the Penicillium genus elucidates a diverse pangenome and 15 lateral gene transfer events.</title>
        <authorList>
            <person name="Petersen C."/>
            <person name="Sorensen T."/>
            <person name="Nielsen M.R."/>
            <person name="Sondergaard T.E."/>
            <person name="Sorensen J.L."/>
            <person name="Fitzpatrick D.A."/>
            <person name="Frisvad J.C."/>
            <person name="Nielsen K.L."/>
        </authorList>
    </citation>
    <scope>NUCLEOTIDE SEQUENCE [LARGE SCALE GENOMIC DNA]</scope>
    <source>
        <strain evidence="6 7">IBT 35679</strain>
    </source>
</reference>
<dbReference type="Gene3D" id="3.60.15.10">
    <property type="entry name" value="Ribonuclease Z/Hydroxyacylglutathione hydrolase-like"/>
    <property type="match status" value="1"/>
</dbReference>
<dbReference type="PANTHER" id="PTHR42978">
    <property type="entry name" value="QUORUM-QUENCHING LACTONASE YTNP-RELATED-RELATED"/>
    <property type="match status" value="1"/>
</dbReference>
<dbReference type="GO" id="GO:0046872">
    <property type="term" value="F:metal ion binding"/>
    <property type="evidence" value="ECO:0007669"/>
    <property type="project" value="UniProtKB-KW"/>
</dbReference>
<comment type="similarity">
    <text evidence="1">Belongs to the metallo-beta-lactamase superfamily.</text>
</comment>
<dbReference type="InterPro" id="IPR051013">
    <property type="entry name" value="MBL_superfamily_lactonases"/>
</dbReference>
<evidence type="ECO:0000256" key="4">
    <source>
        <dbReference type="ARBA" id="ARBA00022833"/>
    </source>
</evidence>
<dbReference type="InterPro" id="IPR001279">
    <property type="entry name" value="Metallo-B-lactamas"/>
</dbReference>
<name>A0AAD6GLF0_9EURO</name>